<keyword evidence="2 8" id="KW-0396">Initiation factor</keyword>
<dbReference type="InterPro" id="IPR016189">
    <property type="entry name" value="Transl_init_fac_IF2/IF5_N"/>
</dbReference>
<dbReference type="Pfam" id="PF02020">
    <property type="entry name" value="W2"/>
    <property type="match status" value="1"/>
</dbReference>
<dbReference type="Gene3D" id="3.30.30.170">
    <property type="match status" value="1"/>
</dbReference>
<dbReference type="SUPFAM" id="SSF48371">
    <property type="entry name" value="ARM repeat"/>
    <property type="match status" value="1"/>
</dbReference>
<reference evidence="8 9" key="1">
    <citation type="journal article" date="2022" name="bioRxiv">
        <title>Genomics of Preaxostyla Flagellates Illuminates Evolutionary Transitions and the Path Towards Mitochondrial Loss.</title>
        <authorList>
            <person name="Novak L.V.F."/>
            <person name="Treitli S.C."/>
            <person name="Pyrih J."/>
            <person name="Halakuc P."/>
            <person name="Pipaliya S.V."/>
            <person name="Vacek V."/>
            <person name="Brzon O."/>
            <person name="Soukal P."/>
            <person name="Eme L."/>
            <person name="Dacks J.B."/>
            <person name="Karnkowska A."/>
            <person name="Elias M."/>
            <person name="Hampl V."/>
        </authorList>
    </citation>
    <scope>NUCLEOTIDE SEQUENCE [LARGE SCALE GENOMIC DNA]</scope>
    <source>
        <strain evidence="8">NAU3</strain>
        <tissue evidence="8">Gut</tissue>
    </source>
</reference>
<feature type="region of interest" description="Disordered" evidence="6">
    <location>
        <begin position="372"/>
        <end position="395"/>
    </location>
</feature>
<proteinExistence type="inferred from homology"/>
<dbReference type="InterPro" id="IPR016024">
    <property type="entry name" value="ARM-type_fold"/>
</dbReference>
<dbReference type="SUPFAM" id="SSF75689">
    <property type="entry name" value="Zinc-binding domain of translation initiation factor 2 beta"/>
    <property type="match status" value="1"/>
</dbReference>
<evidence type="ECO:0000256" key="1">
    <source>
        <dbReference type="ARBA" id="ARBA00010397"/>
    </source>
</evidence>
<keyword evidence="9" id="KW-1185">Reference proteome</keyword>
<evidence type="ECO:0000256" key="3">
    <source>
        <dbReference type="ARBA" id="ARBA00022741"/>
    </source>
</evidence>
<dbReference type="PANTHER" id="PTHR23001">
    <property type="entry name" value="EUKARYOTIC TRANSLATION INITIATION FACTOR"/>
    <property type="match status" value="1"/>
</dbReference>
<evidence type="ECO:0000259" key="7">
    <source>
        <dbReference type="PROSITE" id="PS51363"/>
    </source>
</evidence>
<dbReference type="SUPFAM" id="SSF100966">
    <property type="entry name" value="Translation initiation factor 2 beta, aIF2beta, N-terminal domain"/>
    <property type="match status" value="1"/>
</dbReference>
<dbReference type="InterPro" id="IPR016190">
    <property type="entry name" value="Transl_init_fac_IF2/IF5_Zn-bd"/>
</dbReference>
<dbReference type="Pfam" id="PF01873">
    <property type="entry name" value="eIF-5_eIF-2B"/>
    <property type="match status" value="1"/>
</dbReference>
<feature type="region of interest" description="Disordered" evidence="6">
    <location>
        <begin position="147"/>
        <end position="257"/>
    </location>
</feature>
<protein>
    <submittedName>
        <fullName evidence="8">Eukaryotic translation initiation factor 5</fullName>
    </submittedName>
</protein>
<feature type="compositionally biased region" description="Basic residues" evidence="6">
    <location>
        <begin position="183"/>
        <end position="194"/>
    </location>
</feature>
<evidence type="ECO:0000256" key="5">
    <source>
        <dbReference type="ARBA" id="ARBA00023134"/>
    </source>
</evidence>
<dbReference type="InterPro" id="IPR045196">
    <property type="entry name" value="IF2/IF5"/>
</dbReference>
<dbReference type="GO" id="GO:0003743">
    <property type="term" value="F:translation initiation factor activity"/>
    <property type="evidence" value="ECO:0007669"/>
    <property type="project" value="UniProtKB-KW"/>
</dbReference>
<dbReference type="PROSITE" id="PS51363">
    <property type="entry name" value="W2"/>
    <property type="match status" value="1"/>
</dbReference>
<dbReference type="Proteomes" id="UP001281761">
    <property type="component" value="Unassembled WGS sequence"/>
</dbReference>
<dbReference type="SMART" id="SM00653">
    <property type="entry name" value="eIF2B_5"/>
    <property type="match status" value="1"/>
</dbReference>
<feature type="compositionally biased region" description="Basic and acidic residues" evidence="6">
    <location>
        <begin position="229"/>
        <end position="257"/>
    </location>
</feature>
<dbReference type="PANTHER" id="PTHR23001:SF7">
    <property type="entry name" value="EUKARYOTIC TRANSLATION INITIATION FACTOR 5"/>
    <property type="match status" value="1"/>
</dbReference>
<keyword evidence="5" id="KW-0342">GTP-binding</keyword>
<gene>
    <name evidence="8" type="ORF">BLNAU_3808</name>
</gene>
<name>A0ABQ9YC66_9EUKA</name>
<comment type="caution">
    <text evidence="8">The sequence shown here is derived from an EMBL/GenBank/DDBJ whole genome shotgun (WGS) entry which is preliminary data.</text>
</comment>
<evidence type="ECO:0000313" key="8">
    <source>
        <dbReference type="EMBL" id="KAK2961362.1"/>
    </source>
</evidence>
<dbReference type="Gene3D" id="2.20.25.350">
    <property type="match status" value="1"/>
</dbReference>
<evidence type="ECO:0000313" key="9">
    <source>
        <dbReference type="Proteomes" id="UP001281761"/>
    </source>
</evidence>
<comment type="similarity">
    <text evidence="1">Belongs to the eIF-2-beta/eIF-5 family.</text>
</comment>
<dbReference type="EMBL" id="JARBJD010000017">
    <property type="protein sequence ID" value="KAK2961362.1"/>
    <property type="molecule type" value="Genomic_DNA"/>
</dbReference>
<feature type="compositionally biased region" description="Basic and acidic residues" evidence="6">
    <location>
        <begin position="195"/>
        <end position="221"/>
    </location>
</feature>
<dbReference type="Gene3D" id="1.25.40.180">
    <property type="match status" value="1"/>
</dbReference>
<organism evidence="8 9">
    <name type="scientific">Blattamonas nauphoetae</name>
    <dbReference type="NCBI Taxonomy" id="2049346"/>
    <lineage>
        <taxon>Eukaryota</taxon>
        <taxon>Metamonada</taxon>
        <taxon>Preaxostyla</taxon>
        <taxon>Oxymonadida</taxon>
        <taxon>Blattamonas</taxon>
    </lineage>
</organism>
<dbReference type="InterPro" id="IPR003307">
    <property type="entry name" value="W2_domain"/>
</dbReference>
<keyword evidence="4" id="KW-0648">Protein biosynthesis</keyword>
<keyword evidence="3" id="KW-0547">Nucleotide-binding</keyword>
<accession>A0ABQ9YC66</accession>
<evidence type="ECO:0000256" key="4">
    <source>
        <dbReference type="ARBA" id="ARBA00022917"/>
    </source>
</evidence>
<dbReference type="InterPro" id="IPR002735">
    <property type="entry name" value="Transl_init_fac_IF2/IF5_dom"/>
</dbReference>
<evidence type="ECO:0000256" key="2">
    <source>
        <dbReference type="ARBA" id="ARBA00022540"/>
    </source>
</evidence>
<sequence length="395" mass="45251">MAKTEDIGGDGTDFAYRYKMEKLQTKTEGRGNGIKTVIPNFGAVSGDLHRSPHHLAKFFGAELGSISKYNDQTHGCTVNGSHTFEALRDVLNKFIRTFVLCAKCGNPETNMSISGKDLILTCQACGHQFRAAPGHKLTNAIVQEFKGKKGKGDKHEKEAQEDENEGSDTGIVADIDVEEAPAHSRHDRKHRSRREGKENDEDKEKRRKERSDKKKADKEIVVDPVTAELAKKMQDQSRAFQEDKRQEAKERRSYRDHPMMVEFDKLFPLDAPLTQQEIESKKEQLLKRKGQMGQLAILYALERQMMKRQGDESLQEFNFVLNALYQNDICHEVNIRTWYQFSSLSHLYGIDKTTSEKVRNKCKDFIEFIEEEDKEEEEKADEVDEGALDDMIDNL</sequence>
<evidence type="ECO:0000256" key="6">
    <source>
        <dbReference type="SAM" id="MobiDB-lite"/>
    </source>
</evidence>
<feature type="domain" description="W2" evidence="7">
    <location>
        <begin position="215"/>
        <end position="379"/>
    </location>
</feature>